<accession>A0A2U1CRW5</accession>
<keyword evidence="2" id="KW-1185">Reference proteome</keyword>
<dbReference type="AlphaFoldDB" id="A0A2U1CRW5"/>
<name>A0A2U1CRW5_9BURK</name>
<dbReference type="RefSeq" id="WP_116517673.1">
    <property type="nucleotide sequence ID" value="NZ_JACCEX010000001.1"/>
</dbReference>
<reference evidence="1 2" key="1">
    <citation type="submission" date="2018-04" db="EMBL/GenBank/DDBJ databases">
        <title>Genomic Encyclopedia of Type Strains, Phase IV (KMG-IV): sequencing the most valuable type-strain genomes for metagenomic binning, comparative biology and taxonomic classification.</title>
        <authorList>
            <person name="Goeker M."/>
        </authorList>
    </citation>
    <scope>NUCLEOTIDE SEQUENCE [LARGE SCALE GENOMIC DNA]</scope>
    <source>
        <strain evidence="1 2">DSM 10065</strain>
    </source>
</reference>
<proteinExistence type="predicted"/>
<evidence type="ECO:0000313" key="2">
    <source>
        <dbReference type="Proteomes" id="UP000246145"/>
    </source>
</evidence>
<sequence length="94" mass="10101">MKVTMPTPCAYLYTAPSGARVVDLKRVDLDTPGLTISGLITVDQAEAYKDACVREAVESVLNLLHDSRVHVEGFVFDSIQALLPPLPGPASHNP</sequence>
<dbReference type="OrthoDB" id="8690364at2"/>
<dbReference type="EMBL" id="QEKO01000001">
    <property type="protein sequence ID" value="PVY68609.1"/>
    <property type="molecule type" value="Genomic_DNA"/>
</dbReference>
<protein>
    <submittedName>
        <fullName evidence="1">Uncharacterized protein</fullName>
    </submittedName>
</protein>
<dbReference type="Proteomes" id="UP000246145">
    <property type="component" value="Unassembled WGS sequence"/>
</dbReference>
<organism evidence="1 2">
    <name type="scientific">Pusillimonas noertemannii</name>
    <dbReference type="NCBI Taxonomy" id="305977"/>
    <lineage>
        <taxon>Bacteria</taxon>
        <taxon>Pseudomonadati</taxon>
        <taxon>Pseudomonadota</taxon>
        <taxon>Betaproteobacteria</taxon>
        <taxon>Burkholderiales</taxon>
        <taxon>Alcaligenaceae</taxon>
        <taxon>Pusillimonas</taxon>
    </lineage>
</organism>
<gene>
    <name evidence="1" type="ORF">C7440_1020</name>
</gene>
<evidence type="ECO:0000313" key="1">
    <source>
        <dbReference type="EMBL" id="PVY68609.1"/>
    </source>
</evidence>
<comment type="caution">
    <text evidence="1">The sequence shown here is derived from an EMBL/GenBank/DDBJ whole genome shotgun (WGS) entry which is preliminary data.</text>
</comment>